<protein>
    <submittedName>
        <fullName evidence="2">ATP-dependent RNA helicase DDX10</fullName>
    </submittedName>
</protein>
<dbReference type="FunCoup" id="A0A2R6QQE2">
    <property type="interactions" value="15"/>
</dbReference>
<gene>
    <name evidence="2" type="ORF">CEY00_Acc16305</name>
</gene>
<dbReference type="PANTHER" id="PTHR37897">
    <property type="entry name" value="DNAK FAMILY PROTEIN"/>
    <property type="match status" value="1"/>
</dbReference>
<dbReference type="PANTHER" id="PTHR37897:SF1">
    <property type="entry name" value="DUF3741 DOMAIN-CONTAINING PROTEIN"/>
    <property type="match status" value="1"/>
</dbReference>
<dbReference type="Proteomes" id="UP000241394">
    <property type="component" value="Chromosome LG14"/>
</dbReference>
<dbReference type="Gramene" id="PSS12094">
    <property type="protein sequence ID" value="PSS12094"/>
    <property type="gene ID" value="CEY00_Acc16305"/>
</dbReference>
<dbReference type="EMBL" id="NKQK01000014">
    <property type="protein sequence ID" value="PSS12094.1"/>
    <property type="molecule type" value="Genomic_DNA"/>
</dbReference>
<reference evidence="2 3" key="1">
    <citation type="submission" date="2017-07" db="EMBL/GenBank/DDBJ databases">
        <title>An improved, manually edited Actinidia chinensis var. chinensis (kiwifruit) genome highlights the challenges associated with draft genomes and gene prediction in plants.</title>
        <authorList>
            <person name="Pilkington S."/>
            <person name="Crowhurst R."/>
            <person name="Hilario E."/>
            <person name="Nardozza S."/>
            <person name="Fraser L."/>
            <person name="Peng Y."/>
            <person name="Gunaseelan K."/>
            <person name="Simpson R."/>
            <person name="Tahir J."/>
            <person name="Deroles S."/>
            <person name="Templeton K."/>
            <person name="Luo Z."/>
            <person name="Davy M."/>
            <person name="Cheng C."/>
            <person name="Mcneilage M."/>
            <person name="Scaglione D."/>
            <person name="Liu Y."/>
            <person name="Zhang Q."/>
            <person name="Datson P."/>
            <person name="De Silva N."/>
            <person name="Gardiner S."/>
            <person name="Bassett H."/>
            <person name="Chagne D."/>
            <person name="Mccallum J."/>
            <person name="Dzierzon H."/>
            <person name="Deng C."/>
            <person name="Wang Y.-Y."/>
            <person name="Barron N."/>
            <person name="Manako K."/>
            <person name="Bowen J."/>
            <person name="Foster T."/>
            <person name="Erridge Z."/>
            <person name="Tiffin H."/>
            <person name="Waite C."/>
            <person name="Davies K."/>
            <person name="Grierson E."/>
            <person name="Laing W."/>
            <person name="Kirk R."/>
            <person name="Chen X."/>
            <person name="Wood M."/>
            <person name="Montefiori M."/>
            <person name="Brummell D."/>
            <person name="Schwinn K."/>
            <person name="Catanach A."/>
            <person name="Fullerton C."/>
            <person name="Li D."/>
            <person name="Meiyalaghan S."/>
            <person name="Nieuwenhuizen N."/>
            <person name="Read N."/>
            <person name="Prakash R."/>
            <person name="Hunter D."/>
            <person name="Zhang H."/>
            <person name="Mckenzie M."/>
            <person name="Knabel M."/>
            <person name="Harris A."/>
            <person name="Allan A."/>
            <person name="Chen A."/>
            <person name="Janssen B."/>
            <person name="Plunkett B."/>
            <person name="Dwamena C."/>
            <person name="Voogd C."/>
            <person name="Leif D."/>
            <person name="Lafferty D."/>
            <person name="Souleyre E."/>
            <person name="Varkonyi-Gasic E."/>
            <person name="Gambi F."/>
            <person name="Hanley J."/>
            <person name="Yao J.-L."/>
            <person name="Cheung J."/>
            <person name="David K."/>
            <person name="Warren B."/>
            <person name="Marsh K."/>
            <person name="Snowden K."/>
            <person name="Lin-Wang K."/>
            <person name="Brian L."/>
            <person name="Martinez-Sanchez M."/>
            <person name="Wang M."/>
            <person name="Ileperuma N."/>
            <person name="Macnee N."/>
            <person name="Campin R."/>
            <person name="Mcatee P."/>
            <person name="Drummond R."/>
            <person name="Espley R."/>
            <person name="Ireland H."/>
            <person name="Wu R."/>
            <person name="Atkinson R."/>
            <person name="Karunairetnam S."/>
            <person name="Bulley S."/>
            <person name="Chunkath S."/>
            <person name="Hanley Z."/>
            <person name="Storey R."/>
            <person name="Thrimawithana A."/>
            <person name="Thomson S."/>
            <person name="David C."/>
            <person name="Testolin R."/>
        </authorList>
    </citation>
    <scope>NUCLEOTIDE SEQUENCE [LARGE SCALE GENOMIC DNA]</scope>
    <source>
        <strain evidence="3">cv. Red5</strain>
        <tissue evidence="2">Young leaf</tissue>
    </source>
</reference>
<keyword evidence="2" id="KW-0378">Hydrolase</keyword>
<comment type="caution">
    <text evidence="2">The sequence shown here is derived from an EMBL/GenBank/DDBJ whole genome shotgun (WGS) entry which is preliminary data.</text>
</comment>
<dbReference type="AlphaFoldDB" id="A0A2R6QQE2"/>
<dbReference type="InterPro" id="IPR032795">
    <property type="entry name" value="DUF3741-assoc"/>
</dbReference>
<feature type="domain" description="DUF3741" evidence="1">
    <location>
        <begin position="200"/>
        <end position="215"/>
    </location>
</feature>
<organism evidence="2 3">
    <name type="scientific">Actinidia chinensis var. chinensis</name>
    <name type="common">Chinese soft-hair kiwi</name>
    <dbReference type="NCBI Taxonomy" id="1590841"/>
    <lineage>
        <taxon>Eukaryota</taxon>
        <taxon>Viridiplantae</taxon>
        <taxon>Streptophyta</taxon>
        <taxon>Embryophyta</taxon>
        <taxon>Tracheophyta</taxon>
        <taxon>Spermatophyta</taxon>
        <taxon>Magnoliopsida</taxon>
        <taxon>eudicotyledons</taxon>
        <taxon>Gunneridae</taxon>
        <taxon>Pentapetalae</taxon>
        <taxon>asterids</taxon>
        <taxon>Ericales</taxon>
        <taxon>Actinidiaceae</taxon>
        <taxon>Actinidia</taxon>
    </lineage>
</organism>
<reference evidence="3" key="2">
    <citation type="journal article" date="2018" name="BMC Genomics">
        <title>A manually annotated Actinidia chinensis var. chinensis (kiwifruit) genome highlights the challenges associated with draft genomes and gene prediction in plants.</title>
        <authorList>
            <person name="Pilkington S.M."/>
            <person name="Crowhurst R."/>
            <person name="Hilario E."/>
            <person name="Nardozza S."/>
            <person name="Fraser L."/>
            <person name="Peng Y."/>
            <person name="Gunaseelan K."/>
            <person name="Simpson R."/>
            <person name="Tahir J."/>
            <person name="Deroles S.C."/>
            <person name="Templeton K."/>
            <person name="Luo Z."/>
            <person name="Davy M."/>
            <person name="Cheng C."/>
            <person name="McNeilage M."/>
            <person name="Scaglione D."/>
            <person name="Liu Y."/>
            <person name="Zhang Q."/>
            <person name="Datson P."/>
            <person name="De Silva N."/>
            <person name="Gardiner S.E."/>
            <person name="Bassett H."/>
            <person name="Chagne D."/>
            <person name="McCallum J."/>
            <person name="Dzierzon H."/>
            <person name="Deng C."/>
            <person name="Wang Y.Y."/>
            <person name="Barron L."/>
            <person name="Manako K."/>
            <person name="Bowen J."/>
            <person name="Foster T.M."/>
            <person name="Erridge Z.A."/>
            <person name="Tiffin H."/>
            <person name="Waite C.N."/>
            <person name="Davies K.M."/>
            <person name="Grierson E.P."/>
            <person name="Laing W.A."/>
            <person name="Kirk R."/>
            <person name="Chen X."/>
            <person name="Wood M."/>
            <person name="Montefiori M."/>
            <person name="Brummell D.A."/>
            <person name="Schwinn K.E."/>
            <person name="Catanach A."/>
            <person name="Fullerton C."/>
            <person name="Li D."/>
            <person name="Meiyalaghan S."/>
            <person name="Nieuwenhuizen N."/>
            <person name="Read N."/>
            <person name="Prakash R."/>
            <person name="Hunter D."/>
            <person name="Zhang H."/>
            <person name="McKenzie M."/>
            <person name="Knabel M."/>
            <person name="Harris A."/>
            <person name="Allan A.C."/>
            <person name="Gleave A."/>
            <person name="Chen A."/>
            <person name="Janssen B.J."/>
            <person name="Plunkett B."/>
            <person name="Ampomah-Dwamena C."/>
            <person name="Voogd C."/>
            <person name="Leif D."/>
            <person name="Lafferty D."/>
            <person name="Souleyre E.J.F."/>
            <person name="Varkonyi-Gasic E."/>
            <person name="Gambi F."/>
            <person name="Hanley J."/>
            <person name="Yao J.L."/>
            <person name="Cheung J."/>
            <person name="David K.M."/>
            <person name="Warren B."/>
            <person name="Marsh K."/>
            <person name="Snowden K.C."/>
            <person name="Lin-Wang K."/>
            <person name="Brian L."/>
            <person name="Martinez-Sanchez M."/>
            <person name="Wang M."/>
            <person name="Ileperuma N."/>
            <person name="Macnee N."/>
            <person name="Campin R."/>
            <person name="McAtee P."/>
            <person name="Drummond R.S.M."/>
            <person name="Espley R.V."/>
            <person name="Ireland H.S."/>
            <person name="Wu R."/>
            <person name="Atkinson R.G."/>
            <person name="Karunairetnam S."/>
            <person name="Bulley S."/>
            <person name="Chunkath S."/>
            <person name="Hanley Z."/>
            <person name="Storey R."/>
            <person name="Thrimawithana A.H."/>
            <person name="Thomson S."/>
            <person name="David C."/>
            <person name="Testolin R."/>
            <person name="Huang H."/>
            <person name="Hellens R.P."/>
            <person name="Schaffer R.J."/>
        </authorList>
    </citation>
    <scope>NUCLEOTIDE SEQUENCE [LARGE SCALE GENOMIC DNA]</scope>
    <source>
        <strain evidence="3">cv. Red5</strain>
    </source>
</reference>
<dbReference type="Pfam" id="PF14383">
    <property type="entry name" value="VARLMGL"/>
    <property type="match status" value="1"/>
</dbReference>
<dbReference type="OrthoDB" id="1931242at2759"/>
<keyword evidence="2" id="KW-0067">ATP-binding</keyword>
<sequence length="264" mass="29409">MPLTSTLTLNPFKPSFNTLSSTLVSSLCVEPMKDFSFTLLKNYLGAKMVRKGFRSSCNGDGSASNLSLTGSAYVDNATSGENRTTLEQQMILQLEFEEKMARKAKLDHESGELPRRMSCINSSEILRSAKSALTQYPRFSLDGKDAMYRSSFRNLPTVTAGGRKSNLGLRKELNKDSLNPELGNTPCFPATLAGERVVWCKPGVVAKLMGLEAIPVPVHSYTTSKEKWSSSMIKKKNLRKRVERHEMDRRNLVMDRMMSSCSTT</sequence>
<keyword evidence="2" id="KW-0347">Helicase</keyword>
<name>A0A2R6QQE2_ACTCC</name>
<dbReference type="GO" id="GO:0004386">
    <property type="term" value="F:helicase activity"/>
    <property type="evidence" value="ECO:0007669"/>
    <property type="project" value="UniProtKB-KW"/>
</dbReference>
<evidence type="ECO:0000313" key="2">
    <source>
        <dbReference type="EMBL" id="PSS12094.1"/>
    </source>
</evidence>
<dbReference type="OMA" id="ENSASTX"/>
<keyword evidence="3" id="KW-1185">Reference proteome</keyword>
<evidence type="ECO:0000313" key="3">
    <source>
        <dbReference type="Proteomes" id="UP000241394"/>
    </source>
</evidence>
<accession>A0A2R6QQE2</accession>
<proteinExistence type="predicted"/>
<evidence type="ECO:0000259" key="1">
    <source>
        <dbReference type="Pfam" id="PF14383"/>
    </source>
</evidence>
<keyword evidence="2" id="KW-0547">Nucleotide-binding</keyword>
<dbReference type="InParanoid" id="A0A2R6QQE2"/>